<dbReference type="SUPFAM" id="SSF53474">
    <property type="entry name" value="alpha/beta-Hydrolases"/>
    <property type="match status" value="1"/>
</dbReference>
<dbReference type="GO" id="GO:0016787">
    <property type="term" value="F:hydrolase activity"/>
    <property type="evidence" value="ECO:0007669"/>
    <property type="project" value="UniProtKB-KW"/>
</dbReference>
<keyword evidence="1" id="KW-0378">Hydrolase</keyword>
<accession>A0AAU1U3T0</accession>
<name>A0AAU1U3T0_9ACTN</name>
<organism evidence="1">
    <name type="scientific">Streptomyces sp. NBC_00119</name>
    <dbReference type="NCBI Taxonomy" id="2975659"/>
    <lineage>
        <taxon>Bacteria</taxon>
        <taxon>Bacillati</taxon>
        <taxon>Actinomycetota</taxon>
        <taxon>Actinomycetes</taxon>
        <taxon>Kitasatosporales</taxon>
        <taxon>Streptomycetaceae</taxon>
        <taxon>Streptomyces</taxon>
    </lineage>
</organism>
<proteinExistence type="predicted"/>
<dbReference type="Gene3D" id="3.40.50.1820">
    <property type="entry name" value="alpha/beta hydrolase"/>
    <property type="match status" value="1"/>
</dbReference>
<evidence type="ECO:0000313" key="1">
    <source>
        <dbReference type="EMBL" id="WTS11632.1"/>
    </source>
</evidence>
<protein>
    <submittedName>
        <fullName evidence="1">Alpha/beta hydrolase</fullName>
    </submittedName>
</protein>
<reference evidence="1" key="1">
    <citation type="submission" date="2022-10" db="EMBL/GenBank/DDBJ databases">
        <title>The complete genomes of actinobacterial strains from the NBC collection.</title>
        <authorList>
            <person name="Joergensen T.S."/>
            <person name="Alvarez Arevalo M."/>
            <person name="Sterndorff E.B."/>
            <person name="Faurdal D."/>
            <person name="Vuksanovic O."/>
            <person name="Mourched A.-S."/>
            <person name="Charusanti P."/>
            <person name="Shaw S."/>
            <person name="Blin K."/>
            <person name="Weber T."/>
        </authorList>
    </citation>
    <scope>NUCLEOTIDE SEQUENCE</scope>
    <source>
        <strain evidence="1">NBC_00119</strain>
    </source>
</reference>
<dbReference type="InterPro" id="IPR029058">
    <property type="entry name" value="AB_hydrolase_fold"/>
</dbReference>
<sequence length="108" mass="11868">MLVHKPEPLSSERTWADVLALRNGSGFRAVARFGRDYQCRSNPTVPVTIGWSERDRILPLHMADLARERIPQAEHVTLPGCEHMPMSDDPALVTSVILGTIAAVAAKP</sequence>
<dbReference type="AlphaFoldDB" id="A0AAU1U3T0"/>
<gene>
    <name evidence="1" type="ORF">OHU69_11610</name>
</gene>
<dbReference type="EMBL" id="CP108195">
    <property type="protein sequence ID" value="WTS11632.1"/>
    <property type="molecule type" value="Genomic_DNA"/>
</dbReference>